<feature type="region of interest" description="Disordered" evidence="1">
    <location>
        <begin position="1"/>
        <end position="36"/>
    </location>
</feature>
<reference evidence="2 3" key="1">
    <citation type="submission" date="2023-01" db="EMBL/GenBank/DDBJ databases">
        <title>Analysis of 21 Apiospora genomes using comparative genomics revels a genus with tremendous synthesis potential of carbohydrate active enzymes and secondary metabolites.</title>
        <authorList>
            <person name="Sorensen T."/>
        </authorList>
    </citation>
    <scope>NUCLEOTIDE SEQUENCE [LARGE SCALE GENOMIC DNA]</scope>
    <source>
        <strain evidence="2 3">CBS 33761</strain>
    </source>
</reference>
<evidence type="ECO:0000313" key="3">
    <source>
        <dbReference type="Proteomes" id="UP001444661"/>
    </source>
</evidence>
<feature type="compositionally biased region" description="Basic and acidic residues" evidence="1">
    <location>
        <begin position="21"/>
        <end position="34"/>
    </location>
</feature>
<gene>
    <name evidence="2" type="ORF">PG993_005789</name>
</gene>
<keyword evidence="3" id="KW-1185">Reference proteome</keyword>
<dbReference type="Proteomes" id="UP001444661">
    <property type="component" value="Unassembled WGS sequence"/>
</dbReference>
<proteinExistence type="predicted"/>
<organism evidence="2 3">
    <name type="scientific">Apiospora rasikravindrae</name>
    <dbReference type="NCBI Taxonomy" id="990691"/>
    <lineage>
        <taxon>Eukaryota</taxon>
        <taxon>Fungi</taxon>
        <taxon>Dikarya</taxon>
        <taxon>Ascomycota</taxon>
        <taxon>Pezizomycotina</taxon>
        <taxon>Sordariomycetes</taxon>
        <taxon>Xylariomycetidae</taxon>
        <taxon>Amphisphaeriales</taxon>
        <taxon>Apiosporaceae</taxon>
        <taxon>Apiospora</taxon>
    </lineage>
</organism>
<comment type="caution">
    <text evidence="2">The sequence shown here is derived from an EMBL/GenBank/DDBJ whole genome shotgun (WGS) entry which is preliminary data.</text>
</comment>
<sequence>MWPRNQGPNGDNGRAANGRPTRPEASGDLHRRVDPWPVGFDEQDALEAQRLRRARFDHPELKVFLSASEPGNEVQDYTFAAAQWAEDHVVLVVRRRAAEGKRPDPLVEPAHVEPERRVEVDDNVRIIHLHYKERPQAGQPRVMQVSQHTLFKTAQLKNYVELVRLRTTPRALLVALFHVYPTRSSILLSDCAQFAIRFLNELARCTRFTSDHMSKAEFDAIIKELPQFIHVREGSVGRSETESRGTMVESDQSENQSRDLSRR</sequence>
<name>A0ABR1T9S5_9PEZI</name>
<evidence type="ECO:0000256" key="1">
    <source>
        <dbReference type="SAM" id="MobiDB-lite"/>
    </source>
</evidence>
<accession>A0ABR1T9S5</accession>
<dbReference type="EMBL" id="JAQQWK010000004">
    <property type="protein sequence ID" value="KAK8043359.1"/>
    <property type="molecule type" value="Genomic_DNA"/>
</dbReference>
<evidence type="ECO:0000313" key="2">
    <source>
        <dbReference type="EMBL" id="KAK8043359.1"/>
    </source>
</evidence>
<protein>
    <submittedName>
        <fullName evidence="2">Uncharacterized protein</fullName>
    </submittedName>
</protein>
<feature type="region of interest" description="Disordered" evidence="1">
    <location>
        <begin position="235"/>
        <end position="263"/>
    </location>
</feature>